<dbReference type="Gene3D" id="1.10.1540.10">
    <property type="entry name" value="BEACH domain"/>
    <property type="match status" value="1"/>
</dbReference>
<dbReference type="Pfam" id="PF02138">
    <property type="entry name" value="Beach"/>
    <property type="match status" value="1"/>
</dbReference>
<dbReference type="EMBL" id="CATOUU010001074">
    <property type="protein sequence ID" value="CAI9970501.1"/>
    <property type="molecule type" value="Genomic_DNA"/>
</dbReference>
<organism evidence="2">
    <name type="scientific">Hexamita inflata</name>
    <dbReference type="NCBI Taxonomy" id="28002"/>
    <lineage>
        <taxon>Eukaryota</taxon>
        <taxon>Metamonada</taxon>
        <taxon>Diplomonadida</taxon>
        <taxon>Hexamitidae</taxon>
        <taxon>Hexamitinae</taxon>
        <taxon>Hexamita</taxon>
    </lineage>
</organism>
<reference evidence="2" key="1">
    <citation type="submission" date="2023-06" db="EMBL/GenBank/DDBJ databases">
        <authorList>
            <person name="Kurt Z."/>
        </authorList>
    </citation>
    <scope>NUCLEOTIDE SEQUENCE</scope>
</reference>
<keyword evidence="4" id="KW-1185">Reference proteome</keyword>
<accession>A0AA86R2G9</accession>
<proteinExistence type="predicted"/>
<evidence type="ECO:0000313" key="3">
    <source>
        <dbReference type="EMBL" id="CAL6032316.1"/>
    </source>
</evidence>
<dbReference type="PANTHER" id="PTHR44662:SF1">
    <property type="entry name" value="WD REPEAT-CONTAINING PROTEIN 81"/>
    <property type="match status" value="1"/>
</dbReference>
<reference evidence="3 4" key="2">
    <citation type="submission" date="2024-07" db="EMBL/GenBank/DDBJ databases">
        <authorList>
            <person name="Akdeniz Z."/>
        </authorList>
    </citation>
    <scope>NUCLEOTIDE SEQUENCE [LARGE SCALE GENOMIC DNA]</scope>
</reference>
<evidence type="ECO:0000313" key="4">
    <source>
        <dbReference type="Proteomes" id="UP001642409"/>
    </source>
</evidence>
<dbReference type="Proteomes" id="UP001642409">
    <property type="component" value="Unassembled WGS sequence"/>
</dbReference>
<dbReference type="InterPro" id="IPR036372">
    <property type="entry name" value="BEACH_dom_sf"/>
</dbReference>
<sequence>MKRRVCYDESIRQQIAKQFNQDEVSEQLYKLSNAPYFRGAFELSLLQNKQQLLEYLAEYPDTMLNDQGILADINTNDLVLDEISINSNLLAQMQRLQPYQLILPFEYENKYYTFAQPAPLGQLLRYSPECLTSQLKLSLITDAAHLINTFHQVNQPYGSDFNIENSYVNLKTGTLKIAFPQISSSKQPVNQNVTHLWITNQITNFQYIKYLNLLSGRRHSVFHSPFYPWVWDFNKNELRDPNQTQYYVNKGGQQIDFMFQSQALDASDTLSHTLSQYLNLISSPFDVKIAEPHHVGGPGVTELTLFCYLARRTPLKLLKKYVRPRFVAKQYCETIQSLHSWTPEEICAEYYTDYRVFTTDFQEFKTDPEFEHIFNSENVLKNVELNGMSAKDFITWHLDQLNQYPLLHNWLDLVFGPQHSGIRAFSCGNQPMSQTLQPFGMLNESYKMFTETHPIKLQDIDYLKDNKIHSVVTIDGNIRKDSQVNDDFDPLLQAHIMRQTKIQSQFSILTSFVPRFSNLMSKLGYQYSLDRIYLCQFIFQIMFSTWCVKQTCFLDCMDELLCNEQDLILNLPLIEENSSEIMELICGLFSKCYKNEKITSQELSKFQIFQQQYDVADLKQEVYKIRNFSSENKIIQLKKLQKFVKSEQTQSVLDQAVVELIQDLSDSQIKSLHLGKDQFIVQTLDRVFNNKDTVYYERLIDTIRADATFDSLLFEADSSYIEHQIKDTLSFCPICLSKIDPISIFVSKQVKQMYECNVVRQKMINQILYGNYVHYTSVKELYLKCVHSMSTFTLLNKTKMSTSVGILNFFPVGMKLVLDNMYSNEQVLNPDFQEVIDDLTYFLLQLNDQQMTSSILEQVIICLCSISEHFSDYFFNSSKLSNKNQVPKILNYQKIMQISHIICQNLLNPIVQVMQQDQCDQLFQKLLFPIFIQRFNFLISYIKLIKYNPSDEMDERDIEEVSYPVLQLLNVLSEITPFCSIRIVEFFFSNLVWISADSLPGNCLFKQLIKYEEDKDYDIITTQQLETFPILFLLLLKPFKQYATYQLILLIMNNMARSFRIQNSHEIYAKVVSYCILTCPRKVVQELERLTQVRVIDVYDALHEIFKVDDDEQLFQNIHFQEAAQDIELNTNTLAQTEYFKHLRKIIFEISGKEVMVTQGANYCDQIMAKLQAQNSQIVKSDWLSTSISFDKMSTQLIAKLQKQFKLTQELDSFIKDYQSSKSKYHMFSKFMHKIPHSVEKTANFTYLDELLNFFADNMQLLEQSDRSSFGSNSLQAGYTEITAVNFTNQLKRPKNPTSKNQQKNPQLFEVFDVINADQALSGPASIQKLNSSNYLVHCNRNIQIMNSSLIGHQQKSPLTMDVRYSFRDKVSAVSPGQTGQVFISTHLGEVLLFDLHKNTVVHTLQDQKAQVQLYQHVTPTTSEYLAAGLQPFLQKQSAYSPTAMSYDARLNLVAGATAQQIFLYDSRMRQGVVQSFSMNQQKFIRSQSLFSVPLQIQQLKLNNSKIFIGSNQFVDELDLRNLSSKQIFTHQLPFVVNFNSIGATIMQSDYFYHQFHPDMSETPFTSRLSRLVQGGIQPTLRTSVLTQNNLSLFSQEGSKMYINQIDLKSLLQKQVMAERIQVQSGASQSIYGGVRENVFGQEVKCAEYDEVLGCYLTLFSNGQVGVVK</sequence>
<evidence type="ECO:0000259" key="1">
    <source>
        <dbReference type="SMART" id="SM01026"/>
    </source>
</evidence>
<gene>
    <name evidence="3" type="ORF">HINF_LOCUS34426</name>
    <name evidence="2" type="ORF">HINF_LOCUS58146</name>
</gene>
<dbReference type="InterPro" id="IPR000409">
    <property type="entry name" value="BEACH_dom"/>
</dbReference>
<dbReference type="EMBL" id="CAXDID020000122">
    <property type="protein sequence ID" value="CAL6032316.1"/>
    <property type="molecule type" value="Genomic_DNA"/>
</dbReference>
<dbReference type="SMART" id="SM01026">
    <property type="entry name" value="Beach"/>
    <property type="match status" value="1"/>
</dbReference>
<feature type="domain" description="BEACH" evidence="1">
    <location>
        <begin position="194"/>
        <end position="456"/>
    </location>
</feature>
<dbReference type="InterPro" id="IPR052651">
    <property type="entry name" value="WDR81"/>
</dbReference>
<dbReference type="PANTHER" id="PTHR44662">
    <property type="entry name" value="WD REPEAT-CONTAINING PROTEIN 81"/>
    <property type="match status" value="1"/>
</dbReference>
<evidence type="ECO:0000313" key="2">
    <source>
        <dbReference type="EMBL" id="CAI9970501.1"/>
    </source>
</evidence>
<comment type="caution">
    <text evidence="2">The sequence shown here is derived from an EMBL/GenBank/DDBJ whole genome shotgun (WGS) entry which is preliminary data.</text>
</comment>
<dbReference type="SUPFAM" id="SSF81837">
    <property type="entry name" value="BEACH domain"/>
    <property type="match status" value="1"/>
</dbReference>
<protein>
    <submittedName>
        <fullName evidence="2">WD repeat-containing protein</fullName>
    </submittedName>
    <submittedName>
        <fullName evidence="3">WD_repeat-containing protein</fullName>
    </submittedName>
</protein>
<name>A0AA86R2G9_9EUKA</name>